<evidence type="ECO:0000313" key="2">
    <source>
        <dbReference type="Proteomes" id="UP000050761"/>
    </source>
</evidence>
<dbReference type="AlphaFoldDB" id="A0A183FTS9"/>
<protein>
    <submittedName>
        <fullName evidence="3">Transposase</fullName>
    </submittedName>
</protein>
<dbReference type="OrthoDB" id="409898at2759"/>
<sequence length="71" mass="8108">MVFERFRDSTVSVERCDDRLMKIAVAAKERLYHFFSAPQSGCSDQAKEEFWSLLDEKTAKIPPKDVIIVAG</sequence>
<accession>A0A3P7ZX28</accession>
<reference evidence="3" key="2">
    <citation type="submission" date="2019-09" db="UniProtKB">
        <authorList>
            <consortium name="WormBaseParasite"/>
        </authorList>
    </citation>
    <scope>IDENTIFICATION</scope>
</reference>
<dbReference type="EMBL" id="UZAH01027134">
    <property type="protein sequence ID" value="VDO88877.1"/>
    <property type="molecule type" value="Genomic_DNA"/>
</dbReference>
<evidence type="ECO:0000313" key="3">
    <source>
        <dbReference type="WBParaSite" id="HPBE_0001151501-mRNA-1"/>
    </source>
</evidence>
<dbReference type="WBParaSite" id="HPBE_0001151501-mRNA-1">
    <property type="protein sequence ID" value="HPBE_0001151501-mRNA-1"/>
    <property type="gene ID" value="HPBE_0001151501"/>
</dbReference>
<accession>A0A183FTS9</accession>
<evidence type="ECO:0000313" key="1">
    <source>
        <dbReference type="EMBL" id="VDO88877.1"/>
    </source>
</evidence>
<gene>
    <name evidence="1" type="ORF">HPBE_LOCUS11516</name>
</gene>
<keyword evidence="2" id="KW-1185">Reference proteome</keyword>
<name>A0A183FTS9_HELPZ</name>
<reference evidence="1 2" key="1">
    <citation type="submission" date="2018-11" db="EMBL/GenBank/DDBJ databases">
        <authorList>
            <consortium name="Pathogen Informatics"/>
        </authorList>
    </citation>
    <scope>NUCLEOTIDE SEQUENCE [LARGE SCALE GENOMIC DNA]</scope>
</reference>
<organism evidence="2 3">
    <name type="scientific">Heligmosomoides polygyrus</name>
    <name type="common">Parasitic roundworm</name>
    <dbReference type="NCBI Taxonomy" id="6339"/>
    <lineage>
        <taxon>Eukaryota</taxon>
        <taxon>Metazoa</taxon>
        <taxon>Ecdysozoa</taxon>
        <taxon>Nematoda</taxon>
        <taxon>Chromadorea</taxon>
        <taxon>Rhabditida</taxon>
        <taxon>Rhabditina</taxon>
        <taxon>Rhabditomorpha</taxon>
        <taxon>Strongyloidea</taxon>
        <taxon>Heligmosomidae</taxon>
        <taxon>Heligmosomoides</taxon>
    </lineage>
</organism>
<dbReference type="Proteomes" id="UP000050761">
    <property type="component" value="Unassembled WGS sequence"/>
</dbReference>
<proteinExistence type="predicted"/>